<dbReference type="SUPFAM" id="SSF52309">
    <property type="entry name" value="N-(deoxy)ribosyltransferase-like"/>
    <property type="match status" value="1"/>
</dbReference>
<dbReference type="RefSeq" id="WP_021294714.1">
    <property type="nucleotide sequence ID" value="NZ_AURB01000004.1"/>
</dbReference>
<accession>A0A9E7CW69</accession>
<dbReference type="EMBL" id="CP080467">
    <property type="protein sequence ID" value="UNO49178.1"/>
    <property type="molecule type" value="Genomic_DNA"/>
</dbReference>
<protein>
    <submittedName>
        <fullName evidence="1">DUF4406 domain-containing protein</fullName>
    </submittedName>
</protein>
<proteinExistence type="predicted"/>
<evidence type="ECO:0000313" key="1">
    <source>
        <dbReference type="EMBL" id="UNO49178.1"/>
    </source>
</evidence>
<dbReference type="Gene3D" id="3.40.50.450">
    <property type="match status" value="1"/>
</dbReference>
<dbReference type="eggNOG" id="ENOG50330UW">
    <property type="taxonomic scope" value="Bacteria"/>
</dbReference>
<sequence>MTHIYLSGPMTGHPDFNRPAFNNAAYCLRITGYQVTNPAEQHIPGASWADYLRHDLALMLQADCVVTLTGWQQSKGASLEVYVAKQLGIPVYELTEVLGTEGKPARDIGEGIKQLSLGI</sequence>
<accession>T0DP30</accession>
<gene>
    <name evidence="1" type="ORF">K1I37_01015</name>
</gene>
<organism evidence="1 2">
    <name type="scientific">Alicyclobacillus acidoterrestris (strain ATCC 49025 / DSM 3922 / CIP 106132 / NCIMB 13137 / GD3B)</name>
    <dbReference type="NCBI Taxonomy" id="1356854"/>
    <lineage>
        <taxon>Bacteria</taxon>
        <taxon>Bacillati</taxon>
        <taxon>Bacillota</taxon>
        <taxon>Bacilli</taxon>
        <taxon>Bacillales</taxon>
        <taxon>Alicyclobacillaceae</taxon>
        <taxon>Alicyclobacillus</taxon>
    </lineage>
</organism>
<reference evidence="2" key="1">
    <citation type="journal article" date="2022" name="G3 (Bethesda)">
        <title>Unveiling the complete genome sequence of Alicyclobacillus acidoterrestris DSM 3922T, a taint-producing strain.</title>
        <authorList>
            <person name="Leonardo I.C."/>
            <person name="Barreto Crespo M.T."/>
            <person name="Gaspar F.B."/>
        </authorList>
    </citation>
    <scope>NUCLEOTIDE SEQUENCE [LARGE SCALE GENOMIC DNA]</scope>
    <source>
        <strain evidence="2">DSM 3922</strain>
    </source>
</reference>
<dbReference type="STRING" id="1356854.N007_18045"/>
<evidence type="ECO:0000313" key="2">
    <source>
        <dbReference type="Proteomes" id="UP000829401"/>
    </source>
</evidence>
<dbReference type="Proteomes" id="UP000829401">
    <property type="component" value="Chromosome"/>
</dbReference>
<dbReference type="Pfam" id="PF14359">
    <property type="entry name" value="DUF4406"/>
    <property type="match status" value="1"/>
</dbReference>
<dbReference type="InterPro" id="IPR025518">
    <property type="entry name" value="DUF4406"/>
</dbReference>
<name>T0DP30_ALIAG</name>
<dbReference type="KEGG" id="aaco:K1I37_01015"/>
<dbReference type="AlphaFoldDB" id="T0DP30"/>
<dbReference type="OrthoDB" id="2376767at2"/>
<keyword evidence="2" id="KW-1185">Reference proteome</keyword>